<proteinExistence type="predicted"/>
<comment type="caution">
    <text evidence="3">The sequence shown here is derived from an EMBL/GenBank/DDBJ whole genome shotgun (WGS) entry which is preliminary data.</text>
</comment>
<dbReference type="Proteomes" id="UP000176493">
    <property type="component" value="Unassembled WGS sequence"/>
</dbReference>
<sequence>MMYGYSYGGDWLWGHTFFGGFFMIIVWVAVIFFVVWVVRELSGGNRSGHGSDSRTNGGKAALDILKERYAKGELTKEQFEAMKKEITHS</sequence>
<evidence type="ECO:0000256" key="1">
    <source>
        <dbReference type="SAM" id="Phobius"/>
    </source>
</evidence>
<dbReference type="InterPro" id="IPR018649">
    <property type="entry name" value="SHOCT"/>
</dbReference>
<keyword evidence="1" id="KW-1133">Transmembrane helix</keyword>
<organism evidence="3 4">
    <name type="scientific">Candidatus Taylorbacteria bacterium RIFCSPHIGHO2_02_49_25</name>
    <dbReference type="NCBI Taxonomy" id="1802305"/>
    <lineage>
        <taxon>Bacteria</taxon>
        <taxon>Candidatus Tayloriibacteriota</taxon>
    </lineage>
</organism>
<evidence type="ECO:0000313" key="4">
    <source>
        <dbReference type="Proteomes" id="UP000176493"/>
    </source>
</evidence>
<dbReference type="Pfam" id="PF09851">
    <property type="entry name" value="SHOCT"/>
    <property type="match status" value="1"/>
</dbReference>
<keyword evidence="1" id="KW-0812">Transmembrane</keyword>
<keyword evidence="1" id="KW-0472">Membrane</keyword>
<protein>
    <recommendedName>
        <fullName evidence="2">SHOCT domain-containing protein</fullName>
    </recommendedName>
</protein>
<feature type="transmembrane region" description="Helical" evidence="1">
    <location>
        <begin position="12"/>
        <end position="38"/>
    </location>
</feature>
<dbReference type="EMBL" id="MHRJ01000039">
    <property type="protein sequence ID" value="OHA21853.1"/>
    <property type="molecule type" value="Genomic_DNA"/>
</dbReference>
<evidence type="ECO:0000313" key="3">
    <source>
        <dbReference type="EMBL" id="OHA21853.1"/>
    </source>
</evidence>
<accession>A0A1G2MDE5</accession>
<dbReference type="AlphaFoldDB" id="A0A1G2MDE5"/>
<name>A0A1G2MDE5_9BACT</name>
<evidence type="ECO:0000259" key="2">
    <source>
        <dbReference type="Pfam" id="PF09851"/>
    </source>
</evidence>
<reference evidence="3 4" key="1">
    <citation type="journal article" date="2016" name="Nat. Commun.">
        <title>Thousands of microbial genomes shed light on interconnected biogeochemical processes in an aquifer system.</title>
        <authorList>
            <person name="Anantharaman K."/>
            <person name="Brown C.T."/>
            <person name="Hug L.A."/>
            <person name="Sharon I."/>
            <person name="Castelle C.J."/>
            <person name="Probst A.J."/>
            <person name="Thomas B.C."/>
            <person name="Singh A."/>
            <person name="Wilkins M.J."/>
            <person name="Karaoz U."/>
            <person name="Brodie E.L."/>
            <person name="Williams K.H."/>
            <person name="Hubbard S.S."/>
            <person name="Banfield J.F."/>
        </authorList>
    </citation>
    <scope>NUCLEOTIDE SEQUENCE [LARGE SCALE GENOMIC DNA]</scope>
</reference>
<feature type="domain" description="SHOCT" evidence="2">
    <location>
        <begin position="60"/>
        <end position="86"/>
    </location>
</feature>
<gene>
    <name evidence="3" type="ORF">A2W52_02505</name>
</gene>